<organism evidence="2">
    <name type="scientific">marine metagenome</name>
    <dbReference type="NCBI Taxonomy" id="408172"/>
    <lineage>
        <taxon>unclassified sequences</taxon>
        <taxon>metagenomes</taxon>
        <taxon>ecological metagenomes</taxon>
    </lineage>
</organism>
<name>A0A381U847_9ZZZZ</name>
<feature type="compositionally biased region" description="Gly residues" evidence="1">
    <location>
        <begin position="1"/>
        <end position="10"/>
    </location>
</feature>
<feature type="region of interest" description="Disordered" evidence="1">
    <location>
        <begin position="1"/>
        <end position="21"/>
    </location>
</feature>
<evidence type="ECO:0000256" key="1">
    <source>
        <dbReference type="SAM" id="MobiDB-lite"/>
    </source>
</evidence>
<sequence length="231" mass="23837">AGACGSGEGGDQSSTTTADHDHDHEVMEGIALDGLDHPPTVEVAAESDGAGNVVVAVTLTGIELVPADPPGDHQPGQGHLHISVDGETVAMTSHAVHYLTGLADGHHEVAVRLSANDHRDYLFGGSPIGDSTMVMVTGGTVPKAPDLVFAVEVSDGTVVGGVQRFEAMVGDLIEISVTSDVDDEVHLHAYDMTVHLHAGSTTTLLVEGTIPGVFEAELHGAGYRVFELQVS</sequence>
<proteinExistence type="predicted"/>
<dbReference type="EMBL" id="UINC01005923">
    <property type="protein sequence ID" value="SVA24400.1"/>
    <property type="molecule type" value="Genomic_DNA"/>
</dbReference>
<protein>
    <submittedName>
        <fullName evidence="2">Uncharacterized protein</fullName>
    </submittedName>
</protein>
<accession>A0A381U847</accession>
<dbReference type="AlphaFoldDB" id="A0A381U847"/>
<gene>
    <name evidence="2" type="ORF">METZ01_LOCUS77254</name>
</gene>
<evidence type="ECO:0000313" key="2">
    <source>
        <dbReference type="EMBL" id="SVA24400.1"/>
    </source>
</evidence>
<reference evidence="2" key="1">
    <citation type="submission" date="2018-05" db="EMBL/GenBank/DDBJ databases">
        <authorList>
            <person name="Lanie J.A."/>
            <person name="Ng W.-L."/>
            <person name="Kazmierczak K.M."/>
            <person name="Andrzejewski T.M."/>
            <person name="Davidsen T.M."/>
            <person name="Wayne K.J."/>
            <person name="Tettelin H."/>
            <person name="Glass J.I."/>
            <person name="Rusch D."/>
            <person name="Podicherti R."/>
            <person name="Tsui H.-C.T."/>
            <person name="Winkler M.E."/>
        </authorList>
    </citation>
    <scope>NUCLEOTIDE SEQUENCE</scope>
</reference>
<feature type="non-terminal residue" evidence="2">
    <location>
        <position position="1"/>
    </location>
</feature>